<comment type="caution">
    <text evidence="1">The sequence shown here is derived from an EMBL/GenBank/DDBJ whole genome shotgun (WGS) entry which is preliminary data.</text>
</comment>
<proteinExistence type="predicted"/>
<name>A0A062VDA5_9PROT</name>
<protein>
    <submittedName>
        <fullName evidence="1">Uncharacterized protein</fullName>
    </submittedName>
</protein>
<dbReference type="STRING" id="1280954.HPO_00735"/>
<evidence type="ECO:0000313" key="1">
    <source>
        <dbReference type="EMBL" id="KDA00510.1"/>
    </source>
</evidence>
<reference evidence="1 2" key="1">
    <citation type="journal article" date="2014" name="Antonie Van Leeuwenhoek">
        <title>Hyphomonas beringensis sp. nov. and Hyphomonas chukchiensis sp. nov., isolated from surface seawater of the Bering Sea and Chukchi Sea.</title>
        <authorList>
            <person name="Li C."/>
            <person name="Lai Q."/>
            <person name="Li G."/>
            <person name="Dong C."/>
            <person name="Wang J."/>
            <person name="Liao Y."/>
            <person name="Shao Z."/>
        </authorList>
    </citation>
    <scope>NUCLEOTIDE SEQUENCE [LARGE SCALE GENOMIC DNA]</scope>
    <source>
        <strain evidence="1 2">PS728</strain>
    </source>
</reference>
<sequence length="37" mass="4163">MFTFLFIASLALGLFIAIYGAFGTRDHNSPGKKKGWW</sequence>
<evidence type="ECO:0000313" key="2">
    <source>
        <dbReference type="Proteomes" id="UP000027100"/>
    </source>
</evidence>
<gene>
    <name evidence="1" type="ORF">HPO_00735</name>
</gene>
<keyword evidence="2" id="KW-1185">Reference proteome</keyword>
<accession>A0A062VDA5</accession>
<dbReference type="EMBL" id="ARYM01000001">
    <property type="protein sequence ID" value="KDA00510.1"/>
    <property type="molecule type" value="Genomic_DNA"/>
</dbReference>
<dbReference type="Proteomes" id="UP000027100">
    <property type="component" value="Unassembled WGS sequence"/>
</dbReference>
<dbReference type="AlphaFoldDB" id="A0A062VDA5"/>
<organism evidence="1 2">
    <name type="scientific">Hyphomonas polymorpha PS728</name>
    <dbReference type="NCBI Taxonomy" id="1280954"/>
    <lineage>
        <taxon>Bacteria</taxon>
        <taxon>Pseudomonadati</taxon>
        <taxon>Pseudomonadota</taxon>
        <taxon>Alphaproteobacteria</taxon>
        <taxon>Hyphomonadales</taxon>
        <taxon>Hyphomonadaceae</taxon>
        <taxon>Hyphomonas</taxon>
    </lineage>
</organism>
<dbReference type="PATRIC" id="fig|1280954.3.peg.152"/>